<dbReference type="GO" id="GO:0003700">
    <property type="term" value="F:DNA-binding transcription factor activity"/>
    <property type="evidence" value="ECO:0007669"/>
    <property type="project" value="InterPro"/>
</dbReference>
<dbReference type="SUPFAM" id="SSF46785">
    <property type="entry name" value="Winged helix' DNA-binding domain"/>
    <property type="match status" value="1"/>
</dbReference>
<reference evidence="2 3" key="1">
    <citation type="submission" date="2020-04" db="EMBL/GenBank/DDBJ databases">
        <title>MicrobeNet Type strains.</title>
        <authorList>
            <person name="Nicholson A.C."/>
        </authorList>
    </citation>
    <scope>NUCLEOTIDE SEQUENCE [LARGE SCALE GENOMIC DNA]</scope>
    <source>
        <strain evidence="2 3">ATCC BAA-14</strain>
    </source>
</reference>
<gene>
    <name evidence="2" type="ORF">HGA05_00280</name>
</gene>
<dbReference type="PANTHER" id="PTHR33164">
    <property type="entry name" value="TRANSCRIPTIONAL REGULATOR, MARR FAMILY"/>
    <property type="match status" value="1"/>
</dbReference>
<dbReference type="InterPro" id="IPR000835">
    <property type="entry name" value="HTH_MarR-typ"/>
</dbReference>
<dbReference type="Gene3D" id="1.10.10.10">
    <property type="entry name" value="Winged helix-like DNA-binding domain superfamily/Winged helix DNA-binding domain"/>
    <property type="match status" value="1"/>
</dbReference>
<accession>A0A846WG29</accession>
<dbReference type="Pfam" id="PF12802">
    <property type="entry name" value="MarR_2"/>
    <property type="match status" value="1"/>
</dbReference>
<evidence type="ECO:0000313" key="3">
    <source>
        <dbReference type="Proteomes" id="UP000563898"/>
    </source>
</evidence>
<dbReference type="Proteomes" id="UP000563898">
    <property type="component" value="Unassembled WGS sequence"/>
</dbReference>
<dbReference type="SMART" id="SM00347">
    <property type="entry name" value="HTH_MARR"/>
    <property type="match status" value="1"/>
</dbReference>
<dbReference type="InterPro" id="IPR036388">
    <property type="entry name" value="WH-like_DNA-bd_sf"/>
</dbReference>
<dbReference type="PROSITE" id="PS50995">
    <property type="entry name" value="HTH_MARR_2"/>
    <property type="match status" value="1"/>
</dbReference>
<name>A0A846WG29_9ACTN</name>
<feature type="domain" description="HTH marR-type" evidence="1">
    <location>
        <begin position="6"/>
        <end position="143"/>
    </location>
</feature>
<dbReference type="PANTHER" id="PTHR33164:SF106">
    <property type="entry name" value="TRANSCRIPTIONAL REGULATORY PROTEIN"/>
    <property type="match status" value="1"/>
</dbReference>
<proteinExistence type="predicted"/>
<dbReference type="InterPro" id="IPR039422">
    <property type="entry name" value="MarR/SlyA-like"/>
</dbReference>
<dbReference type="EMBL" id="JAAXPC010000001">
    <property type="protein sequence ID" value="NKY00016.1"/>
    <property type="molecule type" value="Genomic_DNA"/>
</dbReference>
<sequence>MPKEAQEVIERRINTALQVLIGGAVLRNERVARELGLNVVDLQTFGLIARHDGPMSPGEVVRAAGLPGSTVTRVIDRLVDAGFVRRTPSETDRRRVEIAAIAERVPEVVSHYEGITAQMREFNQRFDGDELAIVARYLEAIAEAT</sequence>
<comment type="caution">
    <text evidence="2">The sequence shown here is derived from an EMBL/GenBank/DDBJ whole genome shotgun (WGS) entry which is preliminary data.</text>
</comment>
<organism evidence="2 3">
    <name type="scientific">Gordonia polyisoprenivorans</name>
    <dbReference type="NCBI Taxonomy" id="84595"/>
    <lineage>
        <taxon>Bacteria</taxon>
        <taxon>Bacillati</taxon>
        <taxon>Actinomycetota</taxon>
        <taxon>Actinomycetes</taxon>
        <taxon>Mycobacteriales</taxon>
        <taxon>Gordoniaceae</taxon>
        <taxon>Gordonia</taxon>
    </lineage>
</organism>
<evidence type="ECO:0000259" key="1">
    <source>
        <dbReference type="PROSITE" id="PS50995"/>
    </source>
</evidence>
<protein>
    <submittedName>
        <fullName evidence="2">MarR family transcriptional regulator</fullName>
    </submittedName>
</protein>
<evidence type="ECO:0000313" key="2">
    <source>
        <dbReference type="EMBL" id="NKY00016.1"/>
    </source>
</evidence>
<dbReference type="InterPro" id="IPR036390">
    <property type="entry name" value="WH_DNA-bd_sf"/>
</dbReference>
<dbReference type="RefSeq" id="WP_006372357.1">
    <property type="nucleotide sequence ID" value="NZ_CP085887.1"/>
</dbReference>
<dbReference type="AlphaFoldDB" id="A0A846WG29"/>
<dbReference type="GO" id="GO:0006950">
    <property type="term" value="P:response to stress"/>
    <property type="evidence" value="ECO:0007669"/>
    <property type="project" value="TreeGrafter"/>
</dbReference>